<keyword evidence="4" id="KW-1185">Reference proteome</keyword>
<feature type="signal peptide" evidence="1">
    <location>
        <begin position="1"/>
        <end position="27"/>
    </location>
</feature>
<feature type="domain" description="PknH-like extracellular" evidence="2">
    <location>
        <begin position="48"/>
        <end position="249"/>
    </location>
</feature>
<dbReference type="Proteomes" id="UP000236318">
    <property type="component" value="Unassembled WGS sequence"/>
</dbReference>
<organism evidence="3 4">
    <name type="scientific">Mycobacterium ahvazicum</name>
    <dbReference type="NCBI Taxonomy" id="1964395"/>
    <lineage>
        <taxon>Bacteria</taxon>
        <taxon>Bacillati</taxon>
        <taxon>Actinomycetota</taxon>
        <taxon>Actinomycetes</taxon>
        <taxon>Mycobacteriales</taxon>
        <taxon>Mycobacteriaceae</taxon>
        <taxon>Mycobacterium</taxon>
        <taxon>Mycobacterium simiae complex</taxon>
    </lineage>
</organism>
<reference evidence="3" key="1">
    <citation type="submission" date="2018-01" db="EMBL/GenBank/DDBJ databases">
        <authorList>
            <consortium name="Urmite Genomes"/>
        </authorList>
    </citation>
    <scope>NUCLEOTIDE SEQUENCE [LARGE SCALE GENOMIC DNA]</scope>
    <source>
        <strain evidence="3">AFP003</strain>
    </source>
</reference>
<dbReference type="InterPro" id="IPR026954">
    <property type="entry name" value="PknH-like_Extracell"/>
</dbReference>
<dbReference type="EMBL" id="FXEG02000003">
    <property type="protein sequence ID" value="SOX55057.1"/>
    <property type="molecule type" value="Genomic_DNA"/>
</dbReference>
<comment type="caution">
    <text evidence="3">The sequence shown here is derived from an EMBL/GenBank/DDBJ whole genome shotgun (WGS) entry which is preliminary data.</text>
</comment>
<sequence length="254" mass="26624">MLEVTMRTVKLAAAVLAVAAAAAGCDAVVGGTAKPAPNQLPHPLIGETVRQVPLDATTLSKLLDRRFQAISQFPPVFGGADILDDAYPDVSPTECLGVIYMTQKSVYQSAGVKNIATQLWQQEGDTATAADIAESVIALPTRADANALFAQFNDQWRHCDGKTVSVPSSSFVENVVTNVRVADSVAVANVSKNPDAQSILHAVPEVRALGVRGNCLVEVEVAYVGSSELSDQSPAQTEAVTIAHALMDKVSALS</sequence>
<evidence type="ECO:0000256" key="1">
    <source>
        <dbReference type="SAM" id="SignalP"/>
    </source>
</evidence>
<keyword evidence="1" id="KW-0732">Signal</keyword>
<evidence type="ECO:0000259" key="2">
    <source>
        <dbReference type="Pfam" id="PF14032"/>
    </source>
</evidence>
<dbReference type="AlphaFoldDB" id="A0A2K4YE54"/>
<dbReference type="InterPro" id="IPR038232">
    <property type="entry name" value="PknH-like_Extracell_sf"/>
</dbReference>
<accession>A0A2K4YE54</accession>
<name>A0A2K4YE54_9MYCO</name>
<dbReference type="Gene3D" id="3.40.1000.70">
    <property type="entry name" value="PknH-like extracellular domain"/>
    <property type="match status" value="1"/>
</dbReference>
<evidence type="ECO:0000313" key="4">
    <source>
        <dbReference type="Proteomes" id="UP000236318"/>
    </source>
</evidence>
<dbReference type="Pfam" id="PF14032">
    <property type="entry name" value="PknH_C"/>
    <property type="match status" value="1"/>
</dbReference>
<protein>
    <submittedName>
        <fullName evidence="3">Sensor domain-containing protein</fullName>
    </submittedName>
</protein>
<proteinExistence type="predicted"/>
<evidence type="ECO:0000313" key="3">
    <source>
        <dbReference type="EMBL" id="SOX55057.1"/>
    </source>
</evidence>
<feature type="chain" id="PRO_5038839640" evidence="1">
    <location>
        <begin position="28"/>
        <end position="254"/>
    </location>
</feature>
<gene>
    <name evidence="3" type="ORF">MAAFP003_3739</name>
</gene>
<dbReference type="PROSITE" id="PS51257">
    <property type="entry name" value="PROKAR_LIPOPROTEIN"/>
    <property type="match status" value="1"/>
</dbReference>